<dbReference type="SUPFAM" id="SSF53383">
    <property type="entry name" value="PLP-dependent transferases"/>
    <property type="match status" value="1"/>
</dbReference>
<sequence>MPFIDLMVQQERIRHEVDAAVSRVLDHGQYIMGPEVLELEKKLGELAGGVEVISCSSGTDAIWLPLLAYGIGAGDAVFLPSFTFTATAEAVCLTGATPVFVDIDPQTFNIDPASLCIALADVRAETDLRPRAVMPVDLFGLPAPYTTIEPIARENGLAIISDAAQSLGGRSGDVPVGKLADVTGTSFFPAKPLGCYGDGGAIFSGSSDLAETLRSIRVHGRGASGKYDNVRVGTNARLDTIQASVLLEKLKIFDEEIALRQHVAGRYEAGLWDVVTTPSVPQGSVSAWAQYTIVCEHRDDLAAALDNVGVPTQIYYPCPLHQQLPYLNAPKPKAGLPVTEDLTSRVLSLPFYPYLPSHQQDQVIESIRQFYIRRETKTTLGAAT</sequence>
<evidence type="ECO:0000256" key="1">
    <source>
        <dbReference type="PIRSR" id="PIRSR000390-1"/>
    </source>
</evidence>
<dbReference type="EMBL" id="QPMH01000041">
    <property type="protein sequence ID" value="RDD60147.1"/>
    <property type="molecule type" value="Genomic_DNA"/>
</dbReference>
<dbReference type="InterPro" id="IPR000653">
    <property type="entry name" value="DegT/StrS_aminotransferase"/>
</dbReference>
<dbReference type="CDD" id="cd00616">
    <property type="entry name" value="AHBA_syn"/>
    <property type="match status" value="1"/>
</dbReference>
<evidence type="ECO:0000256" key="2">
    <source>
        <dbReference type="PIRSR" id="PIRSR000390-2"/>
    </source>
</evidence>
<dbReference type="Pfam" id="PF01041">
    <property type="entry name" value="DegT_DnrJ_EryC1"/>
    <property type="match status" value="1"/>
</dbReference>
<dbReference type="PANTHER" id="PTHR30244">
    <property type="entry name" value="TRANSAMINASE"/>
    <property type="match status" value="1"/>
</dbReference>
<keyword evidence="2 3" id="KW-0663">Pyridoxal phosphate</keyword>
<dbReference type="Gene3D" id="3.40.640.10">
    <property type="entry name" value="Type I PLP-dependent aspartate aminotransferase-like (Major domain)"/>
    <property type="match status" value="1"/>
</dbReference>
<dbReference type="PIRSF" id="PIRSF000390">
    <property type="entry name" value="PLP_StrS"/>
    <property type="match status" value="1"/>
</dbReference>
<keyword evidence="4" id="KW-0808">Transferase</keyword>
<proteinExistence type="inferred from homology"/>
<dbReference type="GO" id="GO:0000271">
    <property type="term" value="P:polysaccharide biosynthetic process"/>
    <property type="evidence" value="ECO:0007669"/>
    <property type="project" value="TreeGrafter"/>
</dbReference>
<name>A0A369T7J2_9PROT</name>
<feature type="active site" description="Proton acceptor" evidence="1">
    <location>
        <position position="191"/>
    </location>
</feature>
<comment type="caution">
    <text evidence="4">The sequence shown here is derived from an EMBL/GenBank/DDBJ whole genome shotgun (WGS) entry which is preliminary data.</text>
</comment>
<dbReference type="GO" id="GO:0030170">
    <property type="term" value="F:pyridoxal phosphate binding"/>
    <property type="evidence" value="ECO:0007669"/>
    <property type="project" value="TreeGrafter"/>
</dbReference>
<dbReference type="Proteomes" id="UP000253941">
    <property type="component" value="Unassembled WGS sequence"/>
</dbReference>
<comment type="similarity">
    <text evidence="3">Belongs to the DegT/DnrJ/EryC1 family.</text>
</comment>
<feature type="modified residue" description="N6-(pyridoxal phosphate)lysine" evidence="2">
    <location>
        <position position="191"/>
    </location>
</feature>
<keyword evidence="5" id="KW-1185">Reference proteome</keyword>
<dbReference type="InterPro" id="IPR015422">
    <property type="entry name" value="PyrdxlP-dep_Trfase_small"/>
</dbReference>
<dbReference type="InterPro" id="IPR015421">
    <property type="entry name" value="PyrdxlP-dep_Trfase_major"/>
</dbReference>
<dbReference type="GO" id="GO:0008483">
    <property type="term" value="F:transaminase activity"/>
    <property type="evidence" value="ECO:0007669"/>
    <property type="project" value="UniProtKB-KW"/>
</dbReference>
<dbReference type="InterPro" id="IPR015424">
    <property type="entry name" value="PyrdxlP-dep_Trfase"/>
</dbReference>
<accession>A0A369T7J2</accession>
<protein>
    <submittedName>
        <fullName evidence="4">DegT/DnrJ/EryC1/StrS aminotransferase family protein</fullName>
    </submittedName>
</protein>
<evidence type="ECO:0000313" key="5">
    <source>
        <dbReference type="Proteomes" id="UP000253941"/>
    </source>
</evidence>
<gene>
    <name evidence="4" type="ORF">DRB17_19615</name>
</gene>
<evidence type="ECO:0000313" key="4">
    <source>
        <dbReference type="EMBL" id="RDD60147.1"/>
    </source>
</evidence>
<keyword evidence="4" id="KW-0032">Aminotransferase</keyword>
<dbReference type="PANTHER" id="PTHR30244:SF42">
    <property type="entry name" value="UDP-2-ACETAMIDO-2-DEOXY-3-OXO-D-GLUCURONATE AMINOTRANSFERASE"/>
    <property type="match status" value="1"/>
</dbReference>
<reference evidence="4 5" key="1">
    <citation type="submission" date="2018-07" db="EMBL/GenBank/DDBJ databases">
        <title>Venubactetium sediminum gen. nov., sp. nov., isolated from a marine solar saltern.</title>
        <authorList>
            <person name="Wang S."/>
        </authorList>
    </citation>
    <scope>NUCLEOTIDE SEQUENCE [LARGE SCALE GENOMIC DNA]</scope>
    <source>
        <strain evidence="4 5">WD2A32</strain>
    </source>
</reference>
<evidence type="ECO:0000256" key="3">
    <source>
        <dbReference type="RuleBase" id="RU004508"/>
    </source>
</evidence>
<organism evidence="4 5">
    <name type="scientific">Ferruginivarius sediminum</name>
    <dbReference type="NCBI Taxonomy" id="2661937"/>
    <lineage>
        <taxon>Bacteria</taxon>
        <taxon>Pseudomonadati</taxon>
        <taxon>Pseudomonadota</taxon>
        <taxon>Alphaproteobacteria</taxon>
        <taxon>Rhodospirillales</taxon>
        <taxon>Rhodospirillaceae</taxon>
        <taxon>Ferruginivarius</taxon>
    </lineage>
</organism>
<dbReference type="AlphaFoldDB" id="A0A369T7J2"/>
<dbReference type="Gene3D" id="3.90.1150.10">
    <property type="entry name" value="Aspartate Aminotransferase, domain 1"/>
    <property type="match status" value="1"/>
</dbReference>